<feature type="transmembrane region" description="Helical" evidence="1">
    <location>
        <begin position="437"/>
        <end position="456"/>
    </location>
</feature>
<evidence type="ECO:0008006" key="4">
    <source>
        <dbReference type="Google" id="ProtNLM"/>
    </source>
</evidence>
<feature type="transmembrane region" description="Helical" evidence="1">
    <location>
        <begin position="412"/>
        <end position="431"/>
    </location>
</feature>
<keyword evidence="1" id="KW-1133">Transmembrane helix</keyword>
<dbReference type="STRING" id="477690.SAMN05216474_1916"/>
<name>A0A1I7A5P8_9FLAO</name>
<reference evidence="2 3" key="1">
    <citation type="submission" date="2016-10" db="EMBL/GenBank/DDBJ databases">
        <authorList>
            <person name="de Groot N.N."/>
        </authorList>
    </citation>
    <scope>NUCLEOTIDE SEQUENCE [LARGE SCALE GENOMIC DNA]</scope>
    <source>
        <strain evidence="2 3">CGMCC 1.7005</strain>
    </source>
</reference>
<keyword evidence="3" id="KW-1185">Reference proteome</keyword>
<feature type="transmembrane region" description="Helical" evidence="1">
    <location>
        <begin position="356"/>
        <end position="373"/>
    </location>
</feature>
<feature type="transmembrane region" description="Helical" evidence="1">
    <location>
        <begin position="198"/>
        <end position="223"/>
    </location>
</feature>
<feature type="transmembrane region" description="Helical" evidence="1">
    <location>
        <begin position="7"/>
        <end position="30"/>
    </location>
</feature>
<keyword evidence="1" id="KW-0472">Membrane</keyword>
<sequence>MGEFPGYFLPLLFVVKLLVASFFLYVYTYIYGGGLLTHDAGEFLRESKILHDVFHQSPRDYFTFLFGCEPNTDFILKHLGETNHWSAYGKPFFNDSQNVIRLNSIVYFLSKGWDFTHVLVGSFFSFAAIFITYQWVKLRSSLPKKTLFLLLFLLPSLLFWSSSFLKEPFMLFGLALLCYGIFNNSIKWPLRLFSIITGILFSLLFKPYVVVIFAVALLFYLIHLFLKGFKTRIKLGVYFSFLLLVLAIPNIHSSVINKLTRQQTNFINVGAGGLHIARNDSILFFTTKDVEGLRVEHNKAYVDKETEGFYVTNNVRYTFVPHTVQPSKVPYTVIYQRKGSASHFEITRLNYSWKKLLFSIPEAMGNSFFRPFWSDSGTWLMTLAKIENLLLLVLTLYFFYKANFKNNPNLPIIITFALFLLMLMLIIGYTTPVTGAIVRYKIPALLALGIMIILGFNTKQKT</sequence>
<gene>
    <name evidence="2" type="ORF">SAMN05216474_1916</name>
</gene>
<dbReference type="Proteomes" id="UP000236454">
    <property type="component" value="Unassembled WGS sequence"/>
</dbReference>
<feature type="transmembrane region" description="Helical" evidence="1">
    <location>
        <begin position="235"/>
        <end position="252"/>
    </location>
</feature>
<accession>A0A1I7A5P8</accession>
<keyword evidence="1" id="KW-0812">Transmembrane</keyword>
<evidence type="ECO:0000256" key="1">
    <source>
        <dbReference type="SAM" id="Phobius"/>
    </source>
</evidence>
<feature type="transmembrane region" description="Helical" evidence="1">
    <location>
        <begin position="115"/>
        <end position="135"/>
    </location>
</feature>
<feature type="transmembrane region" description="Helical" evidence="1">
    <location>
        <begin position="379"/>
        <end position="400"/>
    </location>
</feature>
<protein>
    <recommendedName>
        <fullName evidence="4">Dolichyl-phosphate-mannose-protein mannosyltransferase</fullName>
    </recommendedName>
</protein>
<feature type="transmembrane region" description="Helical" evidence="1">
    <location>
        <begin position="169"/>
        <end position="186"/>
    </location>
</feature>
<organism evidence="2 3">
    <name type="scientific">Lishizhenia tianjinensis</name>
    <dbReference type="NCBI Taxonomy" id="477690"/>
    <lineage>
        <taxon>Bacteria</taxon>
        <taxon>Pseudomonadati</taxon>
        <taxon>Bacteroidota</taxon>
        <taxon>Flavobacteriia</taxon>
        <taxon>Flavobacteriales</taxon>
        <taxon>Crocinitomicaceae</taxon>
        <taxon>Lishizhenia</taxon>
    </lineage>
</organism>
<dbReference type="EMBL" id="FPAS01000002">
    <property type="protein sequence ID" value="SFT70259.1"/>
    <property type="molecule type" value="Genomic_DNA"/>
</dbReference>
<dbReference type="AlphaFoldDB" id="A0A1I7A5P8"/>
<feature type="transmembrane region" description="Helical" evidence="1">
    <location>
        <begin position="147"/>
        <end position="163"/>
    </location>
</feature>
<proteinExistence type="predicted"/>
<evidence type="ECO:0000313" key="2">
    <source>
        <dbReference type="EMBL" id="SFT70259.1"/>
    </source>
</evidence>
<evidence type="ECO:0000313" key="3">
    <source>
        <dbReference type="Proteomes" id="UP000236454"/>
    </source>
</evidence>